<sequence length="138" mass="14270">MLGALETVALLVGVALLGTSWLQSRPLPADVAEPRTAHAVQLVVGNCLADLPPDGDVDTVRVVPCDGPHTARVASSYAFSADAIWPGQGDADALVARSCVLTADEQAVGRVVVTWAPTEQSWDRGDRTGLCVVVTPAG</sequence>
<dbReference type="EMBL" id="JAHBOH010000001">
    <property type="protein sequence ID" value="MBT0993287.1"/>
    <property type="molecule type" value="Genomic_DNA"/>
</dbReference>
<evidence type="ECO:0000313" key="2">
    <source>
        <dbReference type="EMBL" id="MBT0993287.1"/>
    </source>
</evidence>
<proteinExistence type="predicted"/>
<organism evidence="2 3">
    <name type="scientific">Cellulomonas fulva</name>
    <dbReference type="NCBI Taxonomy" id="2835530"/>
    <lineage>
        <taxon>Bacteria</taxon>
        <taxon>Bacillati</taxon>
        <taxon>Actinomycetota</taxon>
        <taxon>Actinomycetes</taxon>
        <taxon>Micrococcales</taxon>
        <taxon>Cellulomonadaceae</taxon>
        <taxon>Cellulomonas</taxon>
    </lineage>
</organism>
<reference evidence="2 3" key="1">
    <citation type="submission" date="2021-05" db="EMBL/GenBank/DDBJ databases">
        <title>Description of Cellulomonas sp. DKR-3 sp. nov.</title>
        <authorList>
            <person name="Dahal R.H."/>
            <person name="Chaudhary D.K."/>
        </authorList>
    </citation>
    <scope>NUCLEOTIDE SEQUENCE [LARGE SCALE GENOMIC DNA]</scope>
    <source>
        <strain evidence="2 3">DKR-3</strain>
    </source>
</reference>
<dbReference type="InterPro" id="IPR026004">
    <property type="entry name" value="Septum_form"/>
</dbReference>
<dbReference type="Pfam" id="PF13845">
    <property type="entry name" value="Septum_form"/>
    <property type="match status" value="1"/>
</dbReference>
<evidence type="ECO:0000313" key="3">
    <source>
        <dbReference type="Proteomes" id="UP000722125"/>
    </source>
</evidence>
<keyword evidence="3" id="KW-1185">Reference proteome</keyword>
<gene>
    <name evidence="2" type="ORF">KIN34_03165</name>
</gene>
<feature type="domain" description="Septum formation-related" evidence="1">
    <location>
        <begin position="45"/>
        <end position="135"/>
    </location>
</feature>
<name>A0ABS5TVV6_9CELL</name>
<comment type="caution">
    <text evidence="2">The sequence shown here is derived from an EMBL/GenBank/DDBJ whole genome shotgun (WGS) entry which is preliminary data.</text>
</comment>
<evidence type="ECO:0000259" key="1">
    <source>
        <dbReference type="Pfam" id="PF13845"/>
    </source>
</evidence>
<protein>
    <submittedName>
        <fullName evidence="2">Septum formation family protein</fullName>
    </submittedName>
</protein>
<dbReference type="Proteomes" id="UP000722125">
    <property type="component" value="Unassembled WGS sequence"/>
</dbReference>
<accession>A0ABS5TVV6</accession>